<evidence type="ECO:0000313" key="2">
    <source>
        <dbReference type="Proteomes" id="UP001500620"/>
    </source>
</evidence>
<dbReference type="EMBL" id="BAABAT010000024">
    <property type="protein sequence ID" value="GAA4256461.1"/>
    <property type="molecule type" value="Genomic_DNA"/>
</dbReference>
<sequence length="226" mass="25890">MYPNQGMFRTVRWLWVTSTEWCPGLCLDLSPDSLYLVPPPEPTRSQLDAALKSAVGRLRREDQDLEQTTERVVAARLMIYLDSELGRLPNPAGFRLDMEYERAGHDPKAFAGRGPGGHFRRKIVPDLIYHRRLDDDGLYANHLAIEVKTRPTSREGHDLAKLALLTGRVQYAFVSFRPNLLRRPNPEDPVMPPPDRHVVVLPPTIRPYTFGAFLRLHLDDAFVEWV</sequence>
<keyword evidence="2" id="KW-1185">Reference proteome</keyword>
<gene>
    <name evidence="1" type="ORF">GCM10022255_069390</name>
</gene>
<accession>A0ABP8DI99</accession>
<evidence type="ECO:0008006" key="3">
    <source>
        <dbReference type="Google" id="ProtNLM"/>
    </source>
</evidence>
<name>A0ABP8DI99_9ACTN</name>
<protein>
    <recommendedName>
        <fullName evidence="3">Restriction endonuclease</fullName>
    </recommendedName>
</protein>
<dbReference type="RefSeq" id="WP_345133442.1">
    <property type="nucleotide sequence ID" value="NZ_BAABAT010000024.1"/>
</dbReference>
<evidence type="ECO:0000313" key="1">
    <source>
        <dbReference type="EMBL" id="GAA4256461.1"/>
    </source>
</evidence>
<organism evidence="1 2">
    <name type="scientific">Dactylosporangium darangshiense</name>
    <dbReference type="NCBI Taxonomy" id="579108"/>
    <lineage>
        <taxon>Bacteria</taxon>
        <taxon>Bacillati</taxon>
        <taxon>Actinomycetota</taxon>
        <taxon>Actinomycetes</taxon>
        <taxon>Micromonosporales</taxon>
        <taxon>Micromonosporaceae</taxon>
        <taxon>Dactylosporangium</taxon>
    </lineage>
</organism>
<proteinExistence type="predicted"/>
<dbReference type="Proteomes" id="UP001500620">
    <property type="component" value="Unassembled WGS sequence"/>
</dbReference>
<reference evidence="2" key="1">
    <citation type="journal article" date="2019" name="Int. J. Syst. Evol. Microbiol.">
        <title>The Global Catalogue of Microorganisms (GCM) 10K type strain sequencing project: providing services to taxonomists for standard genome sequencing and annotation.</title>
        <authorList>
            <consortium name="The Broad Institute Genomics Platform"/>
            <consortium name="The Broad Institute Genome Sequencing Center for Infectious Disease"/>
            <person name="Wu L."/>
            <person name="Ma J."/>
        </authorList>
    </citation>
    <scope>NUCLEOTIDE SEQUENCE [LARGE SCALE GENOMIC DNA]</scope>
    <source>
        <strain evidence="2">JCM 17441</strain>
    </source>
</reference>
<comment type="caution">
    <text evidence="1">The sequence shown here is derived from an EMBL/GenBank/DDBJ whole genome shotgun (WGS) entry which is preliminary data.</text>
</comment>